<dbReference type="Proteomes" id="UP000238701">
    <property type="component" value="Unassembled WGS sequence"/>
</dbReference>
<organism evidence="1 2">
    <name type="scientific">Candidatus Sulfotelmatobacter kueseliae</name>
    <dbReference type="NCBI Taxonomy" id="2042962"/>
    <lineage>
        <taxon>Bacteria</taxon>
        <taxon>Pseudomonadati</taxon>
        <taxon>Acidobacteriota</taxon>
        <taxon>Terriglobia</taxon>
        <taxon>Terriglobales</taxon>
        <taxon>Candidatus Korobacteraceae</taxon>
        <taxon>Candidatus Sulfotelmatobacter</taxon>
    </lineage>
</organism>
<protein>
    <submittedName>
        <fullName evidence="1">Uncharacterized protein</fullName>
    </submittedName>
</protein>
<accession>A0A2U3L1H1</accession>
<evidence type="ECO:0000313" key="2">
    <source>
        <dbReference type="Proteomes" id="UP000238701"/>
    </source>
</evidence>
<proteinExistence type="predicted"/>
<evidence type="ECO:0000313" key="1">
    <source>
        <dbReference type="EMBL" id="SPF45743.1"/>
    </source>
</evidence>
<reference evidence="2" key="1">
    <citation type="submission" date="2018-02" db="EMBL/GenBank/DDBJ databases">
        <authorList>
            <person name="Hausmann B."/>
        </authorList>
    </citation>
    <scope>NUCLEOTIDE SEQUENCE [LARGE SCALE GENOMIC DNA]</scope>
    <source>
        <strain evidence="2">Peat soil MAG SbA1</strain>
    </source>
</reference>
<dbReference type="EMBL" id="OMOD01000156">
    <property type="protein sequence ID" value="SPF45743.1"/>
    <property type="molecule type" value="Genomic_DNA"/>
</dbReference>
<sequence length="42" mass="4396">MATPALLGAMLRAAEKISDLVFSPGRPPQVQVYGQMIPVQGG</sequence>
<dbReference type="AlphaFoldDB" id="A0A2U3L1H1"/>
<name>A0A2U3L1H1_9BACT</name>
<gene>
    <name evidence="1" type="ORF">SBA1_600046</name>
</gene>